<comment type="catalytic activity">
    <reaction evidence="11">
        <text>urate + O2 + H2O = 5-hydroxyisourate + H2O2</text>
        <dbReference type="Rhea" id="RHEA:21368"/>
        <dbReference type="ChEBI" id="CHEBI:15377"/>
        <dbReference type="ChEBI" id="CHEBI:15379"/>
        <dbReference type="ChEBI" id="CHEBI:16240"/>
        <dbReference type="ChEBI" id="CHEBI:17775"/>
        <dbReference type="ChEBI" id="CHEBI:18072"/>
        <dbReference type="EC" id="1.7.3.3"/>
    </reaction>
</comment>
<dbReference type="PANTHER" id="PTHR42874">
    <property type="entry name" value="URICASE"/>
    <property type="match status" value="1"/>
</dbReference>
<evidence type="ECO:0000256" key="1">
    <source>
        <dbReference type="ARBA" id="ARBA00003860"/>
    </source>
</evidence>
<comment type="function">
    <text evidence="1">Catalyzes the oxidation of uric acid to 5-hydroxyisourate, which is further processed to form (S)-allantoin.</text>
</comment>
<evidence type="ECO:0000256" key="6">
    <source>
        <dbReference type="ARBA" id="ARBA00017098"/>
    </source>
</evidence>
<dbReference type="Proteomes" id="UP000606786">
    <property type="component" value="Unassembled WGS sequence"/>
</dbReference>
<evidence type="ECO:0000256" key="10">
    <source>
        <dbReference type="ARBA" id="ARBA00031317"/>
    </source>
</evidence>
<evidence type="ECO:0000256" key="8">
    <source>
        <dbReference type="ARBA" id="ARBA00023002"/>
    </source>
</evidence>
<dbReference type="InterPro" id="IPR002042">
    <property type="entry name" value="Uricase"/>
</dbReference>
<evidence type="ECO:0000256" key="2">
    <source>
        <dbReference type="ARBA" id="ARBA00004275"/>
    </source>
</evidence>
<evidence type="ECO:0000256" key="9">
    <source>
        <dbReference type="ARBA" id="ARBA00023140"/>
    </source>
</evidence>
<dbReference type="UniPathway" id="UPA00394">
    <property type="reaction ID" value="UER00650"/>
</dbReference>
<dbReference type="PANTHER" id="PTHR42874:SF1">
    <property type="entry name" value="URICASE"/>
    <property type="match status" value="1"/>
</dbReference>
<dbReference type="SUPFAM" id="SSF55620">
    <property type="entry name" value="Tetrahydrobiopterin biosynthesis enzymes-like"/>
    <property type="match status" value="2"/>
</dbReference>
<evidence type="ECO:0000256" key="5">
    <source>
        <dbReference type="ARBA" id="ARBA00012598"/>
    </source>
</evidence>
<reference evidence="13" key="1">
    <citation type="submission" date="2020-11" db="EMBL/GenBank/DDBJ databases">
        <authorList>
            <person name="Whitehead M."/>
        </authorList>
    </citation>
    <scope>NUCLEOTIDE SEQUENCE</scope>
    <source>
        <strain evidence="13">EGII</strain>
    </source>
</reference>
<name>A0A811URZ1_CERCA</name>
<sequence>MFTRKLHNSDPSKATKITDPDAPNYRMGDYGYGKQGVRVFQLKKEGPVHSVTEYEVNSHMRLRTHKEYYEADNSDIIGSDVQENTHFLEMYEQVEESNVTVKELAWDRFGEQERQGYYKDKRHNHAFMRNLNITHSCEVVRKRDCPPLLIGTLYGLRIVKTARAPFTGYVKGDMFSEGDMADRILCTEVNASWQYAKVDGIDFATHWLKVRDLILRSFAGDPVQGDVTTSVQYVAYNAERAVLDVLPEVCSISISLPNYRHFPFDFSRFPPIEPKADVIIVNPSDTPIGIVSKSSTTARCASVMPFAPATPPQPAKCANKSATAAPKNALRFRVPFMDMNIQNERNLLLIQERTKNQLFILHGNDYYAWRKYLLLVIALEEYLEIYQLNAVLLAQNAEATKSGQVSRDTITNFEPIQQLTWNGRFLHYIYFAQNFRTYEWSNTFFATVEDLTIPAIHMMEVIGTGPIYLLSGRLIKHQGRTIIVVYEIDANDLHLRNRQTLTIPARTVHAYTFRGPAKCNTYRMKRDEGQFTVFRQFNGKELTFERFVGGKHFLVGTHQRALNVYPNARMDCYASFSANESDVSEIMTHVSQQDESFVLLNYRRPFNTLLRMFEVETADGERLVASAPATLNDTGVEDLSALQEHQHLFEGTVQRLRSLLLQRKTAMDVFRKAAAILRPKLQKLKAAHAVRLHAGNIGIVRIMGDALQSPIQLIQRVQSLRAPTRSTRFMRATPQQPGFILEIPSVAKVQRLEVSNLLYNGSLLPGFYLNNGSSTGLPILSIRSAIRTKVLSTPQLLTRQSFRQPRENARSAPNIPLQVRNLSVERINNVSVAEFFNSIFLRNRDSKLKGSLILQGATKVDTLNTTSLNDLKVAQLFNLKEPQVVHTKMFIHSVTVRDVQADSVNGLNFTEDVAFSGRDDLIDGPVELKKMRVAGDLLVGYKPKKERDIDDEDSQFQQFYTGKVIITGSLTVDNVGRDNPFATAVFVNGLPFTESMLRDVYLLQNTPQAHVKEALNYAFLNDAHEDEILRRDQYFKQLHLPYRLQASNIVIHKINGIAFDKIFDRLKVENEQLVLHKDLVVDGNVQFAENLQVETVNDILWSEYVTSLVRINENAVINGTTVFMTGLTVKNKLLTTGLNGNDMREVFSNVLLKSKAQEITGNYTFGNLRLTNLDVSIINNVPTSTFLDTRAKELTIQSDLIIPKLTVQGDLNGNFASSLNFDTLNEQLKQLPQKRWRNVVVHGNAYWNESSAGSPKQYEQLQYLHRQAVRRDGDQLISGTVQMSQPLISRMRTRTQFPSGVDLSYIAGDCLLKNTTIPQTITGGKLFHKTLRLQSAIVSGSLRIELLNTIDVQRFHDSLYRPSREIPIEGPLYFKIPPIVGQVLVQGTVNGKTTAQIYTSSQGVMPPVKVHSLVVEDELQIGDVNDMSLNYMLMNRVRLNGKPQDVQGFLTFENLSLNNETLLQSINGIAIDDMIFKKSAHVQVIDGQTVIDGNLIFNGPAHVLNFNGERLLDMVKQTIFTMGSYHFDNLTLDKGEFMKGLVLVRNMRMEDIERTLPTDVEHTEAEHTSQDEQEIEDMQTDYRAQLTDVVEELSNLSANANNSSRQHLLYLDFDYKIEVLRQYANESVNETYLMNLQHISVCEHRLLQVQYAEESQRLFIANLTTSSLMARHGEVWARAQNHCDRRPHKIKSRITVNGRVVSKLFGMRKYIESMQFFDGNEGKLYLLLHAIDRHRGRNEVRLVRVDDEGNEVVDLQTIAFGIGNTMHVFKLRNLTALASSSWMDKQSAVSIYHFEPVKEHFRLAQVIDGPFDVMELVEVQTERYQMLLSCVKCHSINVFELKTDPVISYKPFQIIKLPMRIDKFHTFTMGDGELFLLTLGEHQADFYHLYKFVAIQGWLQNAVGLFPRIELAVPLAGKLLQINGGGLVLLLCGGIETDRCSIVRPYIQQ</sequence>
<keyword evidence="9" id="KW-0576">Peroxisome</keyword>
<accession>A0A811URZ1</accession>
<comment type="caution">
    <text evidence="13">The sequence shown here is derived from an EMBL/GenBank/DDBJ whole genome shotgun (WGS) entry which is preliminary data.</text>
</comment>
<organism evidence="13 14">
    <name type="scientific">Ceratitis capitata</name>
    <name type="common">Mediterranean fruit fly</name>
    <name type="synonym">Tephritis capitata</name>
    <dbReference type="NCBI Taxonomy" id="7213"/>
    <lineage>
        <taxon>Eukaryota</taxon>
        <taxon>Metazoa</taxon>
        <taxon>Ecdysozoa</taxon>
        <taxon>Arthropoda</taxon>
        <taxon>Hexapoda</taxon>
        <taxon>Insecta</taxon>
        <taxon>Pterygota</taxon>
        <taxon>Neoptera</taxon>
        <taxon>Endopterygota</taxon>
        <taxon>Diptera</taxon>
        <taxon>Brachycera</taxon>
        <taxon>Muscomorpha</taxon>
        <taxon>Tephritoidea</taxon>
        <taxon>Tephritidae</taxon>
        <taxon>Ceratitis</taxon>
        <taxon>Ceratitis</taxon>
    </lineage>
</organism>
<dbReference type="Gene3D" id="3.10.270.10">
    <property type="entry name" value="Urate Oxidase"/>
    <property type="match status" value="1"/>
</dbReference>
<evidence type="ECO:0000256" key="4">
    <source>
        <dbReference type="ARBA" id="ARBA00009760"/>
    </source>
</evidence>
<dbReference type="GO" id="GO:0004846">
    <property type="term" value="F:urate oxidase activity"/>
    <property type="evidence" value="ECO:0007669"/>
    <property type="project" value="UniProtKB-EC"/>
</dbReference>
<evidence type="ECO:0000256" key="12">
    <source>
        <dbReference type="SAM" id="MobiDB-lite"/>
    </source>
</evidence>
<dbReference type="Pfam" id="PF01014">
    <property type="entry name" value="Uricase"/>
    <property type="match status" value="2"/>
</dbReference>
<gene>
    <name evidence="13" type="ORF">CCAP1982_LOCUS8286</name>
</gene>
<evidence type="ECO:0000313" key="14">
    <source>
        <dbReference type="Proteomes" id="UP000606786"/>
    </source>
</evidence>
<evidence type="ECO:0000256" key="11">
    <source>
        <dbReference type="ARBA" id="ARBA00048818"/>
    </source>
</evidence>
<comment type="similarity">
    <text evidence="4">Belongs to the uricase family.</text>
</comment>
<proteinExistence type="inferred from homology"/>
<dbReference type="GO" id="GO:0019628">
    <property type="term" value="P:urate catabolic process"/>
    <property type="evidence" value="ECO:0007669"/>
    <property type="project" value="UniProtKB-UniPathway"/>
</dbReference>
<dbReference type="EMBL" id="CAJHJT010000012">
    <property type="protein sequence ID" value="CAD6999763.1"/>
    <property type="molecule type" value="Genomic_DNA"/>
</dbReference>
<evidence type="ECO:0000313" key="13">
    <source>
        <dbReference type="EMBL" id="CAD6999763.1"/>
    </source>
</evidence>
<evidence type="ECO:0000256" key="7">
    <source>
        <dbReference type="ARBA" id="ARBA00022631"/>
    </source>
</evidence>
<feature type="region of interest" description="Disordered" evidence="12">
    <location>
        <begin position="1"/>
        <end position="24"/>
    </location>
</feature>
<keyword evidence="7" id="KW-0659">Purine metabolism</keyword>
<dbReference type="EC" id="1.7.3.3" evidence="5"/>
<dbReference type="GO" id="GO:0005777">
    <property type="term" value="C:peroxisome"/>
    <property type="evidence" value="ECO:0007669"/>
    <property type="project" value="UniProtKB-SubCell"/>
</dbReference>
<dbReference type="GO" id="GO:0006145">
    <property type="term" value="P:purine nucleobase catabolic process"/>
    <property type="evidence" value="ECO:0007669"/>
    <property type="project" value="TreeGrafter"/>
</dbReference>
<protein>
    <recommendedName>
        <fullName evidence="6">Uricase</fullName>
        <ecNumber evidence="5">1.7.3.3</ecNumber>
    </recommendedName>
    <alternativeName>
        <fullName evidence="10">Urate oxidase</fullName>
    </alternativeName>
</protein>
<comment type="pathway">
    <text evidence="3">Purine metabolism; urate degradation; (S)-allantoin from urate: step 1/3.</text>
</comment>
<comment type="subcellular location">
    <subcellularLocation>
        <location evidence="2">Peroxisome</location>
    </subcellularLocation>
</comment>
<keyword evidence="14" id="KW-1185">Reference proteome</keyword>
<dbReference type="OrthoDB" id="9992118at2759"/>
<evidence type="ECO:0000256" key="3">
    <source>
        <dbReference type="ARBA" id="ARBA00004831"/>
    </source>
</evidence>
<keyword evidence="8" id="KW-0560">Oxidoreductase</keyword>